<reference evidence="1 2" key="1">
    <citation type="submission" date="2018-05" db="EMBL/GenBank/DDBJ databases">
        <title>Genomic Encyclopedia of Type Strains, Phase IV (KMG-IV): sequencing the most valuable type-strain genomes for metagenomic binning, comparative biology and taxonomic classification.</title>
        <authorList>
            <person name="Goeker M."/>
        </authorList>
    </citation>
    <scope>NUCLEOTIDE SEQUENCE [LARGE SCALE GENOMIC DNA]</scope>
    <source>
        <strain evidence="1 2">DSM 6462</strain>
    </source>
</reference>
<organism evidence="1 2">
    <name type="scientific">Chelatococcus asaccharovorans</name>
    <dbReference type="NCBI Taxonomy" id="28210"/>
    <lineage>
        <taxon>Bacteria</taxon>
        <taxon>Pseudomonadati</taxon>
        <taxon>Pseudomonadota</taxon>
        <taxon>Alphaproteobacteria</taxon>
        <taxon>Hyphomicrobiales</taxon>
        <taxon>Chelatococcaceae</taxon>
        <taxon>Chelatococcus</taxon>
    </lineage>
</organism>
<dbReference type="Proteomes" id="UP000248021">
    <property type="component" value="Unassembled WGS sequence"/>
</dbReference>
<proteinExistence type="predicted"/>
<dbReference type="AlphaFoldDB" id="A0A2V3TV07"/>
<protein>
    <submittedName>
        <fullName evidence="1">Uncharacterized protein</fullName>
    </submittedName>
</protein>
<keyword evidence="2" id="KW-1185">Reference proteome</keyword>
<dbReference type="EMBL" id="QJJK01000017">
    <property type="protein sequence ID" value="PXW52187.1"/>
    <property type="molecule type" value="Genomic_DNA"/>
</dbReference>
<name>A0A2V3TV07_9HYPH</name>
<evidence type="ECO:0000313" key="1">
    <source>
        <dbReference type="EMBL" id="PXW52187.1"/>
    </source>
</evidence>
<comment type="caution">
    <text evidence="1">The sequence shown here is derived from an EMBL/GenBank/DDBJ whole genome shotgun (WGS) entry which is preliminary data.</text>
</comment>
<evidence type="ECO:0000313" key="2">
    <source>
        <dbReference type="Proteomes" id="UP000248021"/>
    </source>
</evidence>
<gene>
    <name evidence="1" type="ORF">C7450_11750</name>
</gene>
<sequence length="60" mass="6145">MPRGAATRQTGGALAEGPIKNKAPEIALRGLLLFVSRYLKLSAGGGRSLPRPGGGARPFS</sequence>
<accession>A0A2V3TV07</accession>